<gene>
    <name evidence="10" type="ORF">EMPS_07174</name>
</gene>
<feature type="region of interest" description="Disordered" evidence="8">
    <location>
        <begin position="1010"/>
        <end position="1037"/>
    </location>
</feature>
<feature type="compositionally biased region" description="Low complexity" evidence="8">
    <location>
        <begin position="944"/>
        <end position="961"/>
    </location>
</feature>
<dbReference type="GO" id="GO:0008270">
    <property type="term" value="F:zinc ion binding"/>
    <property type="evidence" value="ECO:0007669"/>
    <property type="project" value="InterPro"/>
</dbReference>
<organism evidence="10 11">
    <name type="scientific">Entomortierella parvispora</name>
    <dbReference type="NCBI Taxonomy" id="205924"/>
    <lineage>
        <taxon>Eukaryota</taxon>
        <taxon>Fungi</taxon>
        <taxon>Fungi incertae sedis</taxon>
        <taxon>Mucoromycota</taxon>
        <taxon>Mortierellomycotina</taxon>
        <taxon>Mortierellomycetes</taxon>
        <taxon>Mortierellales</taxon>
        <taxon>Mortierellaceae</taxon>
        <taxon>Entomortierella</taxon>
    </lineage>
</organism>
<feature type="region of interest" description="Disordered" evidence="8">
    <location>
        <begin position="894"/>
        <end position="966"/>
    </location>
</feature>
<dbReference type="InterPro" id="IPR036864">
    <property type="entry name" value="Zn2-C6_fun-type_DNA-bd_sf"/>
</dbReference>
<feature type="compositionally biased region" description="Polar residues" evidence="8">
    <location>
        <begin position="1010"/>
        <end position="1036"/>
    </location>
</feature>
<dbReference type="SMART" id="SM00906">
    <property type="entry name" value="Fungal_trans"/>
    <property type="match status" value="1"/>
</dbReference>
<reference evidence="10" key="2">
    <citation type="journal article" date="2022" name="Microbiol. Resour. Announc.">
        <title>Whole-Genome Sequence of Entomortierella parvispora E1425, a Mucoromycotan Fungus Associated with Burkholderiaceae-Related Endosymbiotic Bacteria.</title>
        <authorList>
            <person name="Herlambang A."/>
            <person name="Guo Y."/>
            <person name="Takashima Y."/>
            <person name="Narisawa K."/>
            <person name="Ohta H."/>
            <person name="Nishizawa T."/>
        </authorList>
    </citation>
    <scope>NUCLEOTIDE SEQUENCE</scope>
    <source>
        <strain evidence="10">E1425</strain>
    </source>
</reference>
<dbReference type="CDD" id="cd12148">
    <property type="entry name" value="fungal_TF_MHR"/>
    <property type="match status" value="1"/>
</dbReference>
<dbReference type="SUPFAM" id="SSF57701">
    <property type="entry name" value="Zn2/Cys6 DNA-binding domain"/>
    <property type="match status" value="1"/>
</dbReference>
<evidence type="ECO:0000256" key="6">
    <source>
        <dbReference type="ARBA" id="ARBA00023163"/>
    </source>
</evidence>
<proteinExistence type="predicted"/>
<reference evidence="10" key="1">
    <citation type="submission" date="2021-11" db="EMBL/GenBank/DDBJ databases">
        <authorList>
            <person name="Herlambang A."/>
            <person name="Guo Y."/>
            <person name="Takashima Y."/>
            <person name="Nishizawa T."/>
        </authorList>
    </citation>
    <scope>NUCLEOTIDE SEQUENCE</scope>
    <source>
        <strain evidence="10">E1425</strain>
    </source>
</reference>
<evidence type="ECO:0000256" key="8">
    <source>
        <dbReference type="SAM" id="MobiDB-lite"/>
    </source>
</evidence>
<feature type="compositionally biased region" description="Basic residues" evidence="8">
    <location>
        <begin position="178"/>
        <end position="197"/>
    </location>
</feature>
<evidence type="ECO:0000256" key="3">
    <source>
        <dbReference type="ARBA" id="ARBA00022833"/>
    </source>
</evidence>
<feature type="compositionally biased region" description="Polar residues" evidence="8">
    <location>
        <begin position="924"/>
        <end position="933"/>
    </location>
</feature>
<feature type="domain" description="Zn(2)-C6 fungal-type" evidence="9">
    <location>
        <begin position="12"/>
        <end position="42"/>
    </location>
</feature>
<accession>A0A9P3LXY0</accession>
<dbReference type="Proteomes" id="UP000827284">
    <property type="component" value="Unassembled WGS sequence"/>
</dbReference>
<dbReference type="PROSITE" id="PS50048">
    <property type="entry name" value="ZN2_CY6_FUNGAL_2"/>
    <property type="match status" value="1"/>
</dbReference>
<keyword evidence="3" id="KW-0862">Zinc</keyword>
<dbReference type="InterPro" id="IPR051615">
    <property type="entry name" value="Transcr_Regulatory_Elem"/>
</dbReference>
<evidence type="ECO:0000313" key="11">
    <source>
        <dbReference type="Proteomes" id="UP000827284"/>
    </source>
</evidence>
<keyword evidence="2" id="KW-0479">Metal-binding</keyword>
<feature type="region of interest" description="Disordered" evidence="8">
    <location>
        <begin position="766"/>
        <end position="786"/>
    </location>
</feature>
<keyword evidence="6" id="KW-0804">Transcription</keyword>
<keyword evidence="4" id="KW-0805">Transcription regulation</keyword>
<comment type="subcellular location">
    <subcellularLocation>
        <location evidence="1">Nucleus</location>
    </subcellularLocation>
</comment>
<dbReference type="PANTHER" id="PTHR31313">
    <property type="entry name" value="TY1 ENHANCER ACTIVATOR"/>
    <property type="match status" value="1"/>
</dbReference>
<dbReference type="Pfam" id="PF04082">
    <property type="entry name" value="Fungal_trans"/>
    <property type="match status" value="1"/>
</dbReference>
<dbReference type="CDD" id="cd00067">
    <property type="entry name" value="GAL4"/>
    <property type="match status" value="1"/>
</dbReference>
<feature type="compositionally biased region" description="Low complexity" evidence="8">
    <location>
        <begin position="279"/>
        <end position="294"/>
    </location>
</feature>
<evidence type="ECO:0000259" key="9">
    <source>
        <dbReference type="PROSITE" id="PS50048"/>
    </source>
</evidence>
<dbReference type="PANTHER" id="PTHR31313:SF81">
    <property type="entry name" value="TY1 ENHANCER ACTIVATOR"/>
    <property type="match status" value="1"/>
</dbReference>
<dbReference type="Pfam" id="PF00172">
    <property type="entry name" value="Zn_clus"/>
    <property type="match status" value="1"/>
</dbReference>
<evidence type="ECO:0000256" key="5">
    <source>
        <dbReference type="ARBA" id="ARBA00023125"/>
    </source>
</evidence>
<name>A0A9P3LXY0_9FUNG</name>
<dbReference type="GO" id="GO:0003677">
    <property type="term" value="F:DNA binding"/>
    <property type="evidence" value="ECO:0007669"/>
    <property type="project" value="UniProtKB-KW"/>
</dbReference>
<keyword evidence="5" id="KW-0238">DNA-binding</keyword>
<protein>
    <recommendedName>
        <fullName evidence="9">Zn(2)-C6 fungal-type domain-containing protein</fullName>
    </recommendedName>
</protein>
<evidence type="ECO:0000256" key="7">
    <source>
        <dbReference type="ARBA" id="ARBA00023242"/>
    </source>
</evidence>
<dbReference type="GO" id="GO:0000981">
    <property type="term" value="F:DNA-binding transcription factor activity, RNA polymerase II-specific"/>
    <property type="evidence" value="ECO:0007669"/>
    <property type="project" value="InterPro"/>
</dbReference>
<feature type="compositionally biased region" description="Polar residues" evidence="8">
    <location>
        <begin position="628"/>
        <end position="643"/>
    </location>
</feature>
<keyword evidence="7" id="KW-0539">Nucleus</keyword>
<feature type="region of interest" description="Disordered" evidence="8">
    <location>
        <begin position="116"/>
        <end position="331"/>
    </location>
</feature>
<dbReference type="InterPro" id="IPR001138">
    <property type="entry name" value="Zn2Cys6_DnaBD"/>
</dbReference>
<dbReference type="SMART" id="SM00066">
    <property type="entry name" value="GAL4"/>
    <property type="match status" value="1"/>
</dbReference>
<comment type="caution">
    <text evidence="10">The sequence shown here is derived from an EMBL/GenBank/DDBJ whole genome shotgun (WGS) entry which is preliminary data.</text>
</comment>
<dbReference type="PROSITE" id="PS00463">
    <property type="entry name" value="ZN2_CY6_FUNGAL_1"/>
    <property type="match status" value="1"/>
</dbReference>
<dbReference type="Gene3D" id="4.10.240.10">
    <property type="entry name" value="Zn(2)-C6 fungal-type DNA-binding domain"/>
    <property type="match status" value="1"/>
</dbReference>
<evidence type="ECO:0000313" key="10">
    <source>
        <dbReference type="EMBL" id="GJJ74816.1"/>
    </source>
</evidence>
<feature type="compositionally biased region" description="Polar residues" evidence="8">
    <location>
        <begin position="229"/>
        <end position="242"/>
    </location>
</feature>
<evidence type="ECO:0000256" key="2">
    <source>
        <dbReference type="ARBA" id="ARBA00022723"/>
    </source>
</evidence>
<feature type="region of interest" description="Disordered" evidence="8">
    <location>
        <begin position="628"/>
        <end position="649"/>
    </location>
</feature>
<sequence length="1211" mass="133758">MADNKRLRVSKACDSCRRKKVKCDALHPLCTNCQTFNYECTYNDPTKKRGPPKGYIEAIEARLHRMEGLLGGLVKDKDPRAEIVRAELDAMAREAEMTGLKLRRSKAYEEINHAMTASSASSSSGPGSSSASALTSTSTHASSSTVKTPHQVQAGKAPVRQHQQSQQHYQNQNQSHIPHQHQHHHQQHSYQHHHSHHGSATSSQNASSGRPSMTQHGASSHHRPPQNEPVPTSSQGTRNTSGGSFGYQGHPQEHSGYPQPQHHQYSHRYPAHGQSHQGQTYPPQYSSSPYSQNSMARQDHQPLYSHQDAHRAHSSSGYGSAVSPPMHHIKQEEPRPMSGLVADNSQNMGYQQEHYQVSNDHRQSTSGYTSYPPPNNSLTGYMPLPKENVALVMPSPDVIDHLLKVHFRFVHPVLPMLHYKTLSDQIHRHETPQSHLIFAILGLSSRFSDDAAFRTPQPGADRPPCTIFYERAKYFIKEEYDNSQLGTVQALLLMAIQQMGFCENQRAWLYVGMAIRMAQDLGLNKELSEQEQSRNRLLAEMRRRTWWSCYVVERLVCAGLGRPLTITHKECETALPQYDDDEGNLPEMKAVVGRPTVVSNFVHLITLSKIQGHILEFIKARAIQAHNSSNEGGSFSPNPNLGSDQEREPRIDTSQNAFFSLDKALTTWRQNLPESLQNPTADSPHFGLFIHLTYNTLIILLHRPEVPSSATSASLCTQAAATITDIVEILMDAKALTSMFISCLYAIFSAGLIHFMNIPSVKRSTNSATSSPTMAHTRVGSPSHTHSAKTNLKRCIDALKFLASHWVSAARRAKVLEDLLDLKHVSLKDLEADSFKTVPLEPEWAVNTTGYNSVLVIPREGHDKLRQQCRSKMMAIHSLLADDDDYDRMQQRRGFSMDQDEMSEQRMESSVDEDRDQSMDVTMDNYQSPSGTDKGSEIKDGGLRSPPTTSSSAVSSPNTNRSDQKTMPVQFDADPMMLISTANLGFSDSPAVAAESDHQPVTMAAMDYQPQSSAVDSSGESHMNGSVSANPATSGANAGAQVTMLDPFSMPSSITFPDHGHARRTSCSSGLNMTFGKPTTVWSVDAHTQRSSARTDPSSPASAPSSSQSSPMTRPCTLAGQIMDLHDPKRAYDRSGSIASVSRKSSSPHLGWSASSPSNMCTVDESEQEDQDLVWSDMPPTLGLDEWMAYIGAMMMRWLASGQSSPKSTTS</sequence>
<feature type="compositionally biased region" description="Low complexity" evidence="8">
    <location>
        <begin position="116"/>
        <end position="145"/>
    </location>
</feature>
<feature type="region of interest" description="Disordered" evidence="8">
    <location>
        <begin position="1085"/>
        <end position="1115"/>
    </location>
</feature>
<dbReference type="GO" id="GO:0006351">
    <property type="term" value="P:DNA-templated transcription"/>
    <property type="evidence" value="ECO:0007669"/>
    <property type="project" value="InterPro"/>
</dbReference>
<dbReference type="EMBL" id="BQFW01000009">
    <property type="protein sequence ID" value="GJJ74816.1"/>
    <property type="molecule type" value="Genomic_DNA"/>
</dbReference>
<feature type="region of interest" description="Disordered" evidence="8">
    <location>
        <begin position="1133"/>
        <end position="1162"/>
    </location>
</feature>
<feature type="compositionally biased region" description="Low complexity" evidence="8">
    <location>
        <begin position="1091"/>
        <end position="1111"/>
    </location>
</feature>
<evidence type="ECO:0000256" key="4">
    <source>
        <dbReference type="ARBA" id="ARBA00023015"/>
    </source>
</evidence>
<feature type="compositionally biased region" description="Polar residues" evidence="8">
    <location>
        <begin position="205"/>
        <end position="218"/>
    </location>
</feature>
<evidence type="ECO:0000256" key="1">
    <source>
        <dbReference type="ARBA" id="ARBA00004123"/>
    </source>
</evidence>
<feature type="compositionally biased region" description="Polar residues" evidence="8">
    <location>
        <begin position="1137"/>
        <end position="1161"/>
    </location>
</feature>
<dbReference type="OrthoDB" id="39175at2759"/>
<keyword evidence="11" id="KW-1185">Reference proteome</keyword>
<dbReference type="GO" id="GO:0005634">
    <property type="term" value="C:nucleus"/>
    <property type="evidence" value="ECO:0007669"/>
    <property type="project" value="UniProtKB-SubCell"/>
</dbReference>
<feature type="compositionally biased region" description="Low complexity" evidence="8">
    <location>
        <begin position="161"/>
        <end position="177"/>
    </location>
</feature>
<dbReference type="AlphaFoldDB" id="A0A9P3LXY0"/>
<dbReference type="InterPro" id="IPR007219">
    <property type="entry name" value="XnlR_reg_dom"/>
</dbReference>